<dbReference type="GO" id="GO:0016787">
    <property type="term" value="F:hydrolase activity"/>
    <property type="evidence" value="ECO:0007669"/>
    <property type="project" value="UniProtKB-KW"/>
</dbReference>
<sequence>MMKARRSLSLLPLVVVAAAFGPAAGASAQAAQISWTACPVENYPTLQCGTFEVPYDYSRPTGKKFTLALQKLPASGTKTGTLFTNPGGPGEEGRTSWTVPAISLSLSKSFDLVAFDPRGIGETRPAFDCEAAGGLVLPPNTPNVNWVRLSVQQAPRIARANRACQRKSADFIAHVGTNNVVRDLDAMRAAVGDAKLNFWGMSYGTTIGSVYAYRYPRRVRAILLDGTVAPNLTWASYQEWGTDRAVDETLRFIRSVSPASYAAVISTRNSLFASPVDIGTTGNVLEIGAYDWLLRIAYPLINSQSNWPQIVPAANLVSQARIVGSGGDEARTALRTLLGAEPEGTGGKGTNENFAINCLDYAGHPGARQRSQIVRNVVSRAPVFRGLMVTSNVNACVGFSFRPDPIPRLASRASLARVRNLKLAISNSSADPATPLAWGRIMVRTFPSAFAVTQLGGNHVNFLRTESDCVDNPLREYLLTLKMAPRRTTCLFTAPAGLDMSAVAASKRKLDPSAIVETILRNNRLNGR</sequence>
<dbReference type="PANTHER" id="PTHR43248">
    <property type="entry name" value="2-SUCCINYL-6-HYDROXY-2,4-CYCLOHEXADIENE-1-CARBOXYLATE SYNTHASE"/>
    <property type="match status" value="1"/>
</dbReference>
<name>A0A6J5ZZ97_9ZZZZ</name>
<feature type="domain" description="Peptidase S33 tripeptidyl aminopeptidase-like C-terminal" evidence="4">
    <location>
        <begin position="382"/>
        <end position="490"/>
    </location>
</feature>
<dbReference type="SUPFAM" id="SSF53474">
    <property type="entry name" value="alpha/beta-Hydrolases"/>
    <property type="match status" value="1"/>
</dbReference>
<comment type="similarity">
    <text evidence="1">Belongs to the peptidase S33 family.</text>
</comment>
<evidence type="ECO:0000313" key="5">
    <source>
        <dbReference type="EMBL" id="CAB4346137.1"/>
    </source>
</evidence>
<reference evidence="5" key="1">
    <citation type="submission" date="2020-05" db="EMBL/GenBank/DDBJ databases">
        <authorList>
            <person name="Chiriac C."/>
            <person name="Salcher M."/>
            <person name="Ghai R."/>
            <person name="Kavagutti S V."/>
        </authorList>
    </citation>
    <scope>NUCLEOTIDE SEQUENCE</scope>
</reference>
<protein>
    <submittedName>
        <fullName evidence="5">Unannotated protein</fullName>
    </submittedName>
</protein>
<dbReference type="AlphaFoldDB" id="A0A6J5ZZ97"/>
<dbReference type="InterPro" id="IPR013595">
    <property type="entry name" value="Pept_S33_TAP-like_C"/>
</dbReference>
<accession>A0A6J5ZZ97</accession>
<dbReference type="Gene3D" id="3.40.50.1820">
    <property type="entry name" value="alpha/beta hydrolase"/>
    <property type="match status" value="1"/>
</dbReference>
<dbReference type="Pfam" id="PF00561">
    <property type="entry name" value="Abhydrolase_1"/>
    <property type="match status" value="1"/>
</dbReference>
<evidence type="ECO:0000256" key="2">
    <source>
        <dbReference type="ARBA" id="ARBA00022801"/>
    </source>
</evidence>
<dbReference type="Pfam" id="PF08386">
    <property type="entry name" value="Abhydrolase_4"/>
    <property type="match status" value="1"/>
</dbReference>
<dbReference type="EMBL" id="CAESAO010000127">
    <property type="protein sequence ID" value="CAB4346137.1"/>
    <property type="molecule type" value="Genomic_DNA"/>
</dbReference>
<evidence type="ECO:0000256" key="1">
    <source>
        <dbReference type="ARBA" id="ARBA00010088"/>
    </source>
</evidence>
<feature type="domain" description="AB hydrolase-1" evidence="3">
    <location>
        <begin position="85"/>
        <end position="264"/>
    </location>
</feature>
<evidence type="ECO:0000259" key="3">
    <source>
        <dbReference type="Pfam" id="PF00561"/>
    </source>
</evidence>
<dbReference type="InterPro" id="IPR051601">
    <property type="entry name" value="Serine_prot/Carboxylest_S33"/>
</dbReference>
<evidence type="ECO:0000259" key="4">
    <source>
        <dbReference type="Pfam" id="PF08386"/>
    </source>
</evidence>
<organism evidence="5">
    <name type="scientific">freshwater metagenome</name>
    <dbReference type="NCBI Taxonomy" id="449393"/>
    <lineage>
        <taxon>unclassified sequences</taxon>
        <taxon>metagenomes</taxon>
        <taxon>ecological metagenomes</taxon>
    </lineage>
</organism>
<dbReference type="InterPro" id="IPR029058">
    <property type="entry name" value="AB_hydrolase_fold"/>
</dbReference>
<proteinExistence type="inferred from homology"/>
<dbReference type="InterPro" id="IPR000073">
    <property type="entry name" value="AB_hydrolase_1"/>
</dbReference>
<gene>
    <name evidence="5" type="ORF">UFOPK3522_01272</name>
</gene>
<dbReference type="PANTHER" id="PTHR43248:SF25">
    <property type="entry name" value="AB HYDROLASE-1 DOMAIN-CONTAINING PROTEIN-RELATED"/>
    <property type="match status" value="1"/>
</dbReference>
<keyword evidence="2" id="KW-0378">Hydrolase</keyword>